<dbReference type="AlphaFoldDB" id="A0AAV9W6N9"/>
<organism evidence="1 2">
    <name type="scientific">Arthrobotrys musiformis</name>
    <dbReference type="NCBI Taxonomy" id="47236"/>
    <lineage>
        <taxon>Eukaryota</taxon>
        <taxon>Fungi</taxon>
        <taxon>Dikarya</taxon>
        <taxon>Ascomycota</taxon>
        <taxon>Pezizomycotina</taxon>
        <taxon>Orbiliomycetes</taxon>
        <taxon>Orbiliales</taxon>
        <taxon>Orbiliaceae</taxon>
        <taxon>Arthrobotrys</taxon>
    </lineage>
</organism>
<keyword evidence="2" id="KW-1185">Reference proteome</keyword>
<name>A0AAV9W6N9_9PEZI</name>
<dbReference type="Proteomes" id="UP001370758">
    <property type="component" value="Unassembled WGS sequence"/>
</dbReference>
<dbReference type="EMBL" id="JAVHJL010000006">
    <property type="protein sequence ID" value="KAK6501882.1"/>
    <property type="molecule type" value="Genomic_DNA"/>
</dbReference>
<proteinExistence type="predicted"/>
<accession>A0AAV9W6N9</accession>
<comment type="caution">
    <text evidence="1">The sequence shown here is derived from an EMBL/GenBank/DDBJ whole genome shotgun (WGS) entry which is preliminary data.</text>
</comment>
<gene>
    <name evidence="1" type="ORF">TWF481_009701</name>
</gene>
<reference evidence="1 2" key="1">
    <citation type="submission" date="2023-08" db="EMBL/GenBank/DDBJ databases">
        <authorList>
            <person name="Palmer J.M."/>
        </authorList>
    </citation>
    <scope>NUCLEOTIDE SEQUENCE [LARGE SCALE GENOMIC DNA]</scope>
    <source>
        <strain evidence="1 2">TWF481</strain>
    </source>
</reference>
<sequence length="73" mass="8235">MMALATLAKGTIHPQIQTAEVTWRSFKTTARCRWPWRWVLNKTSATTITTSTTIRTTISISPKYIKNGALVLL</sequence>
<protein>
    <submittedName>
        <fullName evidence="1">Uncharacterized protein</fullName>
    </submittedName>
</protein>
<evidence type="ECO:0000313" key="2">
    <source>
        <dbReference type="Proteomes" id="UP001370758"/>
    </source>
</evidence>
<evidence type="ECO:0000313" key="1">
    <source>
        <dbReference type="EMBL" id="KAK6501882.1"/>
    </source>
</evidence>